<dbReference type="GO" id="GO:0001164">
    <property type="term" value="F:RNA polymerase I core promoter sequence-specific DNA binding"/>
    <property type="evidence" value="ECO:0007669"/>
    <property type="project" value="InterPro"/>
</dbReference>
<dbReference type="OrthoDB" id="2159786at2759"/>
<dbReference type="GO" id="GO:0001181">
    <property type="term" value="F:RNA polymerase I general transcription initiation factor activity"/>
    <property type="evidence" value="ECO:0007669"/>
    <property type="project" value="InterPro"/>
</dbReference>
<dbReference type="GO" id="GO:0070860">
    <property type="term" value="C:RNA polymerase I core factor complex"/>
    <property type="evidence" value="ECO:0007669"/>
    <property type="project" value="TreeGrafter"/>
</dbReference>
<reference evidence="3" key="1">
    <citation type="submission" date="2019-04" db="EMBL/GenBank/DDBJ databases">
        <title>Friends and foes A comparative genomics studyof 23 Aspergillus species from section Flavi.</title>
        <authorList>
            <consortium name="DOE Joint Genome Institute"/>
            <person name="Kjaerbolling I."/>
            <person name="Vesth T."/>
            <person name="Frisvad J.C."/>
            <person name="Nybo J.L."/>
            <person name="Theobald S."/>
            <person name="Kildgaard S."/>
            <person name="Isbrandt T."/>
            <person name="Kuo A."/>
            <person name="Sato A."/>
            <person name="Lyhne E.K."/>
            <person name="Kogle M.E."/>
            <person name="Wiebenga A."/>
            <person name="Kun R.S."/>
            <person name="Lubbers R.J."/>
            <person name="Makela M.R."/>
            <person name="Barry K."/>
            <person name="Chovatia M."/>
            <person name="Clum A."/>
            <person name="Daum C."/>
            <person name="Haridas S."/>
            <person name="He G."/>
            <person name="LaButti K."/>
            <person name="Lipzen A."/>
            <person name="Mondo S."/>
            <person name="Riley R."/>
            <person name="Salamov A."/>
            <person name="Simmons B.A."/>
            <person name="Magnuson J.K."/>
            <person name="Henrissat B."/>
            <person name="Mortensen U.H."/>
            <person name="Larsen T.O."/>
            <person name="Devries R.P."/>
            <person name="Grigoriev I.V."/>
            <person name="Machida M."/>
            <person name="Baker S.E."/>
            <person name="Andersen M.R."/>
        </authorList>
    </citation>
    <scope>NUCLEOTIDE SEQUENCE [LARGE SCALE GENOMIC DNA]</scope>
    <source>
        <strain evidence="3">IBT 14317</strain>
    </source>
</reference>
<feature type="compositionally biased region" description="Basic and acidic residues" evidence="1">
    <location>
        <begin position="771"/>
        <end position="784"/>
    </location>
</feature>
<dbReference type="InterPro" id="IPR053029">
    <property type="entry name" value="RNA_pol_I-specific_init_factor"/>
</dbReference>
<feature type="region of interest" description="Disordered" evidence="1">
    <location>
        <begin position="896"/>
        <end position="925"/>
    </location>
</feature>
<dbReference type="Pfam" id="PF04090">
    <property type="entry name" value="Rrn11"/>
    <property type="match status" value="1"/>
</dbReference>
<accession>A0A5N7C9P2</accession>
<dbReference type="PANTHER" id="PTHR28244:SF1">
    <property type="entry name" value="RNA POLYMERASE I-SPECIFIC TRANSCRIPTION INITIATION FACTOR RRN11"/>
    <property type="match status" value="1"/>
</dbReference>
<evidence type="ECO:0000313" key="3">
    <source>
        <dbReference type="EMBL" id="KAE8390851.1"/>
    </source>
</evidence>
<feature type="region of interest" description="Disordered" evidence="1">
    <location>
        <begin position="752"/>
        <end position="788"/>
    </location>
</feature>
<feature type="compositionally biased region" description="Basic and acidic residues" evidence="1">
    <location>
        <begin position="628"/>
        <end position="638"/>
    </location>
</feature>
<dbReference type="AlphaFoldDB" id="A0A5N7C9P2"/>
<protein>
    <submittedName>
        <fullName evidence="3">Extracellular mutant protein 11-domain-containing protein</fullName>
    </submittedName>
</protein>
<dbReference type="GO" id="GO:0017025">
    <property type="term" value="F:TBP-class protein binding"/>
    <property type="evidence" value="ECO:0007669"/>
    <property type="project" value="TreeGrafter"/>
</dbReference>
<feature type="compositionally biased region" description="Polar residues" evidence="1">
    <location>
        <begin position="640"/>
        <end position="653"/>
    </location>
</feature>
<sequence>MASVPSASVFSLPIPSWQQPQSARVARCESRKRKKDYDDWGNEDDVIEGETTDAGSEFAPSAPSVILSPEEAHQYRIAGLSFDKELPGGQFPHAPVKHEAASSQRKNDILKGLSSLTPPIYPPQSAAYQGNARLQHLAVLSAILHRCLLNGDYIRAGRAWGLILREEFHGTPIDVRTDNRWGIGAEILLRRGRQLSDTASEEAGDEPKTESSKLCFTRKGFEDAKEYYERLIIQYPFRKVAPDFTSSLHFYPAMFGLWVYVAQEESKAARQDIWNRREAASREGSEDEDAAFNSESHDDSRQKTQTLVAEVRATELAEAQKIAARMDEVLVSPPYSDSPELLELRGMISLWIGDLFVSCLTQQEKDIDEIDDSGLDPAEVFQGSIQTRREQRLAAEKKQAEVDKAKEFFGKAKQRSKGMASTLANLHIGDNEAGQRRPPNINVSNQSRQQIAEQARVEIPTPKLVAPTPLPLSRPTQFEHYGGQSAPGGSLTSTDNAKDMFDTDVEGVDDSTIAGTSVVGVEDLPYRFSPAPNARPQGAGESSLYQFQRTHRPYDSQWYDNFGNKALKSAGFDSDDIDNESQLTSVAGDDEASEGTNESVAPIRKGLADEPLSKRLQNFWNASRKSHQKPENQAHLESSKIPTLSQSISNSKPAHSILPASAPRKVTLPPNTSTTPRTRFSPPKPNLLEQLDLTPTRRTPGPRPQHNHRSTSIDPPDSVENAGFGYFSTDYGRRDSVQSITAFDVTNIEALNDDDDPINDPFSRRLSVHRVSPEKPNPKKRTLEPDYPPDVLYQKSFADLQAEPFDHIPAAAPSPTTANTAQESQPNPEDKIPYLMNLSDSDRRTYFSNLSMDEWEECGDQLIDQFTLMLKKMKDLRHARRKTAAVFEAEIKRRHEAVEEQTSDLSRKLDEMRSGGAEVLRGRTP</sequence>
<dbReference type="InterPro" id="IPR029178">
    <property type="entry name" value="Ecm11_C"/>
</dbReference>
<dbReference type="Proteomes" id="UP000326877">
    <property type="component" value="Unassembled WGS sequence"/>
</dbReference>
<feature type="region of interest" description="Disordered" evidence="1">
    <location>
        <begin position="279"/>
        <end position="304"/>
    </location>
</feature>
<dbReference type="GO" id="GO:0042790">
    <property type="term" value="P:nucleolar large rRNA transcription by RNA polymerase I"/>
    <property type="evidence" value="ECO:0007669"/>
    <property type="project" value="TreeGrafter"/>
</dbReference>
<feature type="compositionally biased region" description="Acidic residues" evidence="1">
    <location>
        <begin position="39"/>
        <end position="51"/>
    </location>
</feature>
<feature type="region of interest" description="Disordered" evidence="1">
    <location>
        <begin position="623"/>
        <end position="720"/>
    </location>
</feature>
<feature type="compositionally biased region" description="Low complexity" evidence="1">
    <location>
        <begin position="809"/>
        <end position="821"/>
    </location>
</feature>
<dbReference type="EMBL" id="ML735251">
    <property type="protein sequence ID" value="KAE8390851.1"/>
    <property type="molecule type" value="Genomic_DNA"/>
</dbReference>
<name>A0A5N7C9P2_PETAA</name>
<dbReference type="InterPro" id="IPR007224">
    <property type="entry name" value="TIF_Rrn11"/>
</dbReference>
<gene>
    <name evidence="3" type="ORF">BDV23DRAFT_193485</name>
</gene>
<evidence type="ECO:0000259" key="2">
    <source>
        <dbReference type="Pfam" id="PF15463"/>
    </source>
</evidence>
<feature type="region of interest" description="Disordered" evidence="1">
    <location>
        <begin position="464"/>
        <end position="497"/>
    </location>
</feature>
<organism evidence="3">
    <name type="scientific">Petromyces alliaceus</name>
    <name type="common">Aspergillus alliaceus</name>
    <dbReference type="NCBI Taxonomy" id="209559"/>
    <lineage>
        <taxon>Eukaryota</taxon>
        <taxon>Fungi</taxon>
        <taxon>Dikarya</taxon>
        <taxon>Ascomycota</taxon>
        <taxon>Pezizomycotina</taxon>
        <taxon>Eurotiomycetes</taxon>
        <taxon>Eurotiomycetidae</taxon>
        <taxon>Eurotiales</taxon>
        <taxon>Aspergillaceae</taxon>
        <taxon>Aspergillus</taxon>
        <taxon>Aspergillus subgen. Circumdati</taxon>
    </lineage>
</organism>
<feature type="region of interest" description="Disordered" evidence="1">
    <location>
        <begin position="572"/>
        <end position="608"/>
    </location>
</feature>
<feature type="region of interest" description="Disordered" evidence="1">
    <location>
        <begin position="809"/>
        <end position="833"/>
    </location>
</feature>
<feature type="domain" description="Extracellular mutant protein 11 C-terminal" evidence="2">
    <location>
        <begin position="786"/>
        <end position="920"/>
    </location>
</feature>
<dbReference type="PANTHER" id="PTHR28244">
    <property type="entry name" value="RNA POLYMERASE I-SPECIFIC TRANSCRIPTION INITIATION FACTOR RRN11"/>
    <property type="match status" value="1"/>
</dbReference>
<proteinExistence type="predicted"/>
<feature type="compositionally biased region" description="Low complexity" evidence="1">
    <location>
        <begin position="667"/>
        <end position="681"/>
    </location>
</feature>
<feature type="region of interest" description="Disordered" evidence="1">
    <location>
        <begin position="1"/>
        <end position="62"/>
    </location>
</feature>
<evidence type="ECO:0000256" key="1">
    <source>
        <dbReference type="SAM" id="MobiDB-lite"/>
    </source>
</evidence>
<dbReference type="Pfam" id="PF15463">
    <property type="entry name" value="ECM11"/>
    <property type="match status" value="1"/>
</dbReference>